<sequence>MAATQVVDETTMARTTARQKVALVNVIRISSNGWNEKKRERLVFDQGFVREKYCADSQSCRDECER</sequence>
<name>A0AAN7UY93_9PEZI</name>
<evidence type="ECO:0000313" key="2">
    <source>
        <dbReference type="Proteomes" id="UP001305414"/>
    </source>
</evidence>
<dbReference type="EMBL" id="JAWHQM010000054">
    <property type="protein sequence ID" value="KAK5635521.1"/>
    <property type="molecule type" value="Genomic_DNA"/>
</dbReference>
<proteinExistence type="predicted"/>
<comment type="caution">
    <text evidence="1">The sequence shown here is derived from an EMBL/GenBank/DDBJ whole genome shotgun (WGS) entry which is preliminary data.</text>
</comment>
<organism evidence="1 2">
    <name type="scientific">Xylaria bambusicola</name>
    <dbReference type="NCBI Taxonomy" id="326684"/>
    <lineage>
        <taxon>Eukaryota</taxon>
        <taxon>Fungi</taxon>
        <taxon>Dikarya</taxon>
        <taxon>Ascomycota</taxon>
        <taxon>Pezizomycotina</taxon>
        <taxon>Sordariomycetes</taxon>
        <taxon>Xylariomycetidae</taxon>
        <taxon>Xylariales</taxon>
        <taxon>Xylariaceae</taxon>
        <taxon>Xylaria</taxon>
    </lineage>
</organism>
<protein>
    <submittedName>
        <fullName evidence="1">Uncharacterized protein</fullName>
    </submittedName>
</protein>
<gene>
    <name evidence="1" type="ORF">RRF57_011233</name>
</gene>
<reference evidence="1 2" key="1">
    <citation type="submission" date="2023-10" db="EMBL/GenBank/DDBJ databases">
        <title>Draft genome sequence of Xylaria bambusicola isolate GMP-LS, the root and basal stem rot pathogen of sugarcane in Indonesia.</title>
        <authorList>
            <person name="Selvaraj P."/>
            <person name="Muralishankar V."/>
            <person name="Muruganantham S."/>
            <person name="Sp S."/>
            <person name="Haryani S."/>
            <person name="Lau K.J.X."/>
            <person name="Naqvi N.I."/>
        </authorList>
    </citation>
    <scope>NUCLEOTIDE SEQUENCE [LARGE SCALE GENOMIC DNA]</scope>
    <source>
        <strain evidence="1">GMP-LS</strain>
    </source>
</reference>
<dbReference type="AlphaFoldDB" id="A0AAN7UY93"/>
<accession>A0AAN7UY93</accession>
<dbReference type="Proteomes" id="UP001305414">
    <property type="component" value="Unassembled WGS sequence"/>
</dbReference>
<evidence type="ECO:0000313" key="1">
    <source>
        <dbReference type="EMBL" id="KAK5635521.1"/>
    </source>
</evidence>
<keyword evidence="2" id="KW-1185">Reference proteome</keyword>